<dbReference type="RefSeq" id="WP_163893894.1">
    <property type="nucleotide sequence ID" value="NZ_JAAFYS010000003.1"/>
</dbReference>
<sequence>MIRYALSCADGHTFDSWFASADAYDSLAAAGHLSCAICGSPDVSKRLMAPAVGTEAPRESAADAPPRLGTPRSEMEAALAELRRKVETQSDYVGLSFAAEARAMHDGIKPRRPIYGEAKLEDARSLLEDGIPVAPLPFRPKAKSN</sequence>
<protein>
    <submittedName>
        <fullName evidence="2">DUF1178 family protein</fullName>
    </submittedName>
</protein>
<dbReference type="EMBL" id="JAAGAB010000003">
    <property type="protein sequence ID" value="NDV01642.1"/>
    <property type="molecule type" value="Genomic_DNA"/>
</dbReference>
<evidence type="ECO:0000256" key="1">
    <source>
        <dbReference type="SAM" id="MobiDB-lite"/>
    </source>
</evidence>
<dbReference type="PIRSF" id="PIRSF032131">
    <property type="entry name" value="UCP032131"/>
    <property type="match status" value="1"/>
</dbReference>
<accession>A0A6B2K1M3</accession>
<dbReference type="AlphaFoldDB" id="A0A6B2K1M3"/>
<feature type="region of interest" description="Disordered" evidence="1">
    <location>
        <begin position="49"/>
        <end position="72"/>
    </location>
</feature>
<evidence type="ECO:0000313" key="3">
    <source>
        <dbReference type="Proteomes" id="UP000474757"/>
    </source>
</evidence>
<name>A0A6B2K1M3_9RHOB</name>
<dbReference type="Proteomes" id="UP000474757">
    <property type="component" value="Unassembled WGS sequence"/>
</dbReference>
<gene>
    <name evidence="2" type="ORF">GZA08_11775</name>
</gene>
<dbReference type="InterPro" id="IPR009562">
    <property type="entry name" value="DUF1178"/>
</dbReference>
<dbReference type="Pfam" id="PF06676">
    <property type="entry name" value="DUF1178"/>
    <property type="match status" value="1"/>
</dbReference>
<proteinExistence type="predicted"/>
<comment type="caution">
    <text evidence="2">The sequence shown here is derived from an EMBL/GenBank/DDBJ whole genome shotgun (WGS) entry which is preliminary data.</text>
</comment>
<keyword evidence="3" id="KW-1185">Reference proteome</keyword>
<reference evidence="2 3" key="1">
    <citation type="submission" date="2020-02" db="EMBL/GenBank/DDBJ databases">
        <title>Pseudoroseicyclus tamarix, sp. nov., isolated from offshore sediment of a Tamarix chinensis forest.</title>
        <authorList>
            <person name="Gai Y."/>
        </authorList>
    </citation>
    <scope>NUCLEOTIDE SEQUENCE [LARGE SCALE GENOMIC DNA]</scope>
    <source>
        <strain evidence="2 3">CLL3-39</strain>
    </source>
</reference>
<evidence type="ECO:0000313" key="2">
    <source>
        <dbReference type="EMBL" id="NDV01642.1"/>
    </source>
</evidence>
<organism evidence="2 3">
    <name type="scientific">Pseudoroseicyclus tamaricis</name>
    <dbReference type="NCBI Taxonomy" id="2705421"/>
    <lineage>
        <taxon>Bacteria</taxon>
        <taxon>Pseudomonadati</taxon>
        <taxon>Pseudomonadota</taxon>
        <taxon>Alphaproteobacteria</taxon>
        <taxon>Rhodobacterales</taxon>
        <taxon>Paracoccaceae</taxon>
        <taxon>Pseudoroseicyclus</taxon>
    </lineage>
</organism>